<evidence type="ECO:0000313" key="1">
    <source>
        <dbReference type="EMBL" id="GIX95756.1"/>
    </source>
</evidence>
<comment type="caution">
    <text evidence="1">The sequence shown here is derived from an EMBL/GenBank/DDBJ whole genome shotgun (WGS) entry which is preliminary data.</text>
</comment>
<proteinExistence type="predicted"/>
<reference evidence="1 2" key="1">
    <citation type="submission" date="2021-06" db="EMBL/GenBank/DDBJ databases">
        <title>Caerostris extrusa draft genome.</title>
        <authorList>
            <person name="Kono N."/>
            <person name="Arakawa K."/>
        </authorList>
    </citation>
    <scope>NUCLEOTIDE SEQUENCE [LARGE SCALE GENOMIC DNA]</scope>
</reference>
<dbReference type="EMBL" id="BPLR01004559">
    <property type="protein sequence ID" value="GIX95756.1"/>
    <property type="molecule type" value="Genomic_DNA"/>
</dbReference>
<dbReference type="AlphaFoldDB" id="A0AAV4PJ20"/>
<dbReference type="Proteomes" id="UP001054945">
    <property type="component" value="Unassembled WGS sequence"/>
</dbReference>
<accession>A0AAV4PJ20</accession>
<name>A0AAV4PJ20_CAEEX</name>
<sequence length="87" mass="9552">MMDLPSSAVVTLTTFTGGTVSECIFRHNANEVQRDRGQGSQSGQVVGAGHYQLRCLTIPTGILNDKLIMHKKLRCELNDNENSSFNV</sequence>
<protein>
    <submittedName>
        <fullName evidence="1">Uncharacterized protein</fullName>
    </submittedName>
</protein>
<gene>
    <name evidence="1" type="ORF">CEXT_448091</name>
</gene>
<organism evidence="1 2">
    <name type="scientific">Caerostris extrusa</name>
    <name type="common">Bark spider</name>
    <name type="synonym">Caerostris bankana</name>
    <dbReference type="NCBI Taxonomy" id="172846"/>
    <lineage>
        <taxon>Eukaryota</taxon>
        <taxon>Metazoa</taxon>
        <taxon>Ecdysozoa</taxon>
        <taxon>Arthropoda</taxon>
        <taxon>Chelicerata</taxon>
        <taxon>Arachnida</taxon>
        <taxon>Araneae</taxon>
        <taxon>Araneomorphae</taxon>
        <taxon>Entelegynae</taxon>
        <taxon>Araneoidea</taxon>
        <taxon>Araneidae</taxon>
        <taxon>Caerostris</taxon>
    </lineage>
</organism>
<evidence type="ECO:0000313" key="2">
    <source>
        <dbReference type="Proteomes" id="UP001054945"/>
    </source>
</evidence>
<keyword evidence="2" id="KW-1185">Reference proteome</keyword>